<evidence type="ECO:0000256" key="2">
    <source>
        <dbReference type="SAM" id="Phobius"/>
    </source>
</evidence>
<sequence length="527" mass="60081">MAEPNYNPDPGGARVLQSGHGGTSHAAQEEQRRDNRCITIKILVPKWIFCSGIVWSVVIGVIVAVTAVLLMMTAPPPPNPEDWFLEVEDRSGKEGVAVFKAFDRNRDGFLSIIEFEPLLKYLQNVTGLTSTAPGEEFLEHKFVDGEEIFIVNAHFEPLQLETMTKEDILNLNFLKAFRLYLRFIKHSFLPLITLGPHTALFGLKNWQEPYRNQSIFGTEEMKAFLPYNDNIMLGMPYPVVQDKPPGIFEETRMHSNNRFYPQAPKGSEQVLYRLLGMMHPRPFVHMRFPPRGTYACVRAFNADYYHIIFRMHAEFQLNEPPTDPFWFTPAQFVGDLVISKNGSHVEYFHMHVPASRRLNVDMEWIVGSFENSNMEVDIGFMPRMEWSVGLTSSKPALRSGDHSSQETSARQVTRPEDILWSSSISVNDALSSLEKAFFPFKQALKKDESNPEISEFASMLLKEYSFPVMMTVIAPNGTIVHKTNANTFLDMEVSFLESGFTNPSTYQYEQFLKEGLHNLERGARPSA</sequence>
<feature type="region of interest" description="Disordered" evidence="1">
    <location>
        <begin position="1"/>
        <end position="30"/>
    </location>
</feature>
<evidence type="ECO:0000313" key="4">
    <source>
        <dbReference type="EMBL" id="PVD25767.1"/>
    </source>
</evidence>
<dbReference type="PANTHER" id="PTHR16213">
    <property type="entry name" value="SELENOPROTEIN N"/>
    <property type="match status" value="1"/>
</dbReference>
<dbReference type="InterPro" id="IPR002048">
    <property type="entry name" value="EF_hand_dom"/>
</dbReference>
<dbReference type="STRING" id="400727.A0A2T7NX66"/>
<dbReference type="GO" id="GO:0055074">
    <property type="term" value="P:calcium ion homeostasis"/>
    <property type="evidence" value="ECO:0007669"/>
    <property type="project" value="TreeGrafter"/>
</dbReference>
<keyword evidence="5" id="KW-1185">Reference proteome</keyword>
<evidence type="ECO:0000256" key="1">
    <source>
        <dbReference type="SAM" id="MobiDB-lite"/>
    </source>
</evidence>
<gene>
    <name evidence="4" type="ORF">C0Q70_13427</name>
</gene>
<evidence type="ECO:0000313" key="5">
    <source>
        <dbReference type="Proteomes" id="UP000245119"/>
    </source>
</evidence>
<dbReference type="PROSITE" id="PS00018">
    <property type="entry name" value="EF_HAND_1"/>
    <property type="match status" value="1"/>
</dbReference>
<keyword evidence="2" id="KW-0812">Transmembrane</keyword>
<dbReference type="PANTHER" id="PTHR16213:SF78">
    <property type="entry name" value="SELENOPROTEIN N"/>
    <property type="match status" value="1"/>
</dbReference>
<accession>A0A2T7NX66</accession>
<dbReference type="AlphaFoldDB" id="A0A2T7NX66"/>
<keyword evidence="2" id="KW-1133">Transmembrane helix</keyword>
<dbReference type="OrthoDB" id="10062435at2759"/>
<dbReference type="InterPro" id="IPR018247">
    <property type="entry name" value="EF_Hand_1_Ca_BS"/>
</dbReference>
<feature type="domain" description="EF-hand" evidence="3">
    <location>
        <begin position="90"/>
        <end position="125"/>
    </location>
</feature>
<protein>
    <recommendedName>
        <fullName evidence="3">EF-hand domain-containing protein</fullName>
    </recommendedName>
</protein>
<organism evidence="4 5">
    <name type="scientific">Pomacea canaliculata</name>
    <name type="common">Golden apple snail</name>
    <dbReference type="NCBI Taxonomy" id="400727"/>
    <lineage>
        <taxon>Eukaryota</taxon>
        <taxon>Metazoa</taxon>
        <taxon>Spiralia</taxon>
        <taxon>Lophotrochozoa</taxon>
        <taxon>Mollusca</taxon>
        <taxon>Gastropoda</taxon>
        <taxon>Caenogastropoda</taxon>
        <taxon>Architaenioglossa</taxon>
        <taxon>Ampullarioidea</taxon>
        <taxon>Ampullariidae</taxon>
        <taxon>Pomacea</taxon>
    </lineage>
</organism>
<dbReference type="GO" id="GO:0005509">
    <property type="term" value="F:calcium ion binding"/>
    <property type="evidence" value="ECO:0007669"/>
    <property type="project" value="InterPro"/>
</dbReference>
<dbReference type="PROSITE" id="PS50222">
    <property type="entry name" value="EF_HAND_2"/>
    <property type="match status" value="1"/>
</dbReference>
<evidence type="ECO:0000259" key="3">
    <source>
        <dbReference type="PROSITE" id="PS50222"/>
    </source>
</evidence>
<dbReference type="GO" id="GO:0005789">
    <property type="term" value="C:endoplasmic reticulum membrane"/>
    <property type="evidence" value="ECO:0007669"/>
    <property type="project" value="TreeGrafter"/>
</dbReference>
<dbReference type="EMBL" id="PZQS01000008">
    <property type="protein sequence ID" value="PVD25767.1"/>
    <property type="molecule type" value="Genomic_DNA"/>
</dbReference>
<name>A0A2T7NX66_POMCA</name>
<comment type="caution">
    <text evidence="4">The sequence shown here is derived from an EMBL/GenBank/DDBJ whole genome shotgun (WGS) entry which is preliminary data.</text>
</comment>
<reference evidence="4 5" key="1">
    <citation type="submission" date="2018-04" db="EMBL/GenBank/DDBJ databases">
        <title>The genome of golden apple snail Pomacea canaliculata provides insight into stress tolerance and invasive adaptation.</title>
        <authorList>
            <person name="Liu C."/>
            <person name="Liu B."/>
            <person name="Ren Y."/>
            <person name="Zhang Y."/>
            <person name="Wang H."/>
            <person name="Li S."/>
            <person name="Jiang F."/>
            <person name="Yin L."/>
            <person name="Zhang G."/>
            <person name="Qian W."/>
            <person name="Fan W."/>
        </authorList>
    </citation>
    <scope>NUCLEOTIDE SEQUENCE [LARGE SCALE GENOMIC DNA]</scope>
    <source>
        <strain evidence="4">SZHN2017</strain>
        <tissue evidence="4">Muscle</tissue>
    </source>
</reference>
<dbReference type="Proteomes" id="UP000245119">
    <property type="component" value="Linkage Group LG8"/>
</dbReference>
<proteinExistence type="predicted"/>
<keyword evidence="2" id="KW-0472">Membrane</keyword>
<feature type="transmembrane region" description="Helical" evidence="2">
    <location>
        <begin position="47"/>
        <end position="72"/>
    </location>
</feature>